<protein>
    <submittedName>
        <fullName evidence="2">Putative PHD-finger domain containing protein family</fullName>
    </submittedName>
</protein>
<dbReference type="Gene3D" id="3.30.40.10">
    <property type="entry name" value="Zinc/RING finger domain, C3HC4 (zinc finger)"/>
    <property type="match status" value="1"/>
</dbReference>
<dbReference type="PANTHER" id="PTHR13793">
    <property type="entry name" value="PHD FINGER PROTEINS"/>
    <property type="match status" value="1"/>
</dbReference>
<evidence type="ECO:0000313" key="2">
    <source>
        <dbReference type="EMBL" id="AQK83167.1"/>
    </source>
</evidence>
<dbReference type="InterPro" id="IPR050701">
    <property type="entry name" value="Histone_Mod_Regulator"/>
</dbReference>
<proteinExistence type="predicted"/>
<feature type="compositionally biased region" description="Basic and acidic residues" evidence="1">
    <location>
        <begin position="113"/>
        <end position="129"/>
    </location>
</feature>
<dbReference type="PANTHER" id="PTHR13793:SF107">
    <property type="entry name" value="BROMODOMAIN-CONTAINING PROTEIN HOMOLOG"/>
    <property type="match status" value="1"/>
</dbReference>
<reference evidence="2" key="1">
    <citation type="submission" date="2015-12" db="EMBL/GenBank/DDBJ databases">
        <title>Update maize B73 reference genome by single molecule sequencing technologies.</title>
        <authorList>
            <consortium name="Maize Genome Sequencing Project"/>
            <person name="Ware D."/>
        </authorList>
    </citation>
    <scope>NUCLEOTIDE SEQUENCE</scope>
    <source>
        <tissue evidence="2">Seedling</tissue>
    </source>
</reference>
<dbReference type="AlphaFoldDB" id="A0A1D6LV35"/>
<feature type="region of interest" description="Disordered" evidence="1">
    <location>
        <begin position="502"/>
        <end position="522"/>
    </location>
</feature>
<sequence length="522" mass="59039">MEVCKAQSSDTLKLSPDDEIEGEIVYLQSRLLDGVVSMKQRYEDLILKVVQNISYELDSFNKRKWDHIIVNQFLRDLREAKKRGNSERRHKEALAILAATAPSVTPTSRNTTVRKETENNVTPAKRENMPRSITGSSRIGQLSSSPQAKDLSFSNSDVSDETNFGIFNLAKFSKKSALPCDICMRCDTILNRIFVCSSCKATVHLDCYQSLVYPTGPWKWQHNPVDGMERLHHKDKDTCSICHRCVGACLKCCTLDCQITFHPSCARDAGLYMNTKRLGNMLQHKAYCCRHSIEQRKAYSQQYGPDEIKGMKQMRVELELLRFLCERIVKREKVKKDLVGCAHDILAARRITAVSSLWTSCYTSGPGASSESATTSVNNKSYGGTIQRSDDVTVRLEDVTVDSTVTKKHTVRFSLHNRDTDRNTADSSTSTISYKRKLDDGESLAFKSHPGTPATALLESRDAEKPIDKKLRDMYQKELVMVTSHQALLKNKTPPERYVYTRRSSMSKRKQCSQHVVQRPGG</sequence>
<dbReference type="CDD" id="cd15571">
    <property type="entry name" value="ePHD"/>
    <property type="match status" value="1"/>
</dbReference>
<evidence type="ECO:0000256" key="1">
    <source>
        <dbReference type="SAM" id="MobiDB-lite"/>
    </source>
</evidence>
<organism evidence="2">
    <name type="scientific">Zea mays</name>
    <name type="common">Maize</name>
    <dbReference type="NCBI Taxonomy" id="4577"/>
    <lineage>
        <taxon>Eukaryota</taxon>
        <taxon>Viridiplantae</taxon>
        <taxon>Streptophyta</taxon>
        <taxon>Embryophyta</taxon>
        <taxon>Tracheophyta</taxon>
        <taxon>Spermatophyta</taxon>
        <taxon>Magnoliopsida</taxon>
        <taxon>Liliopsida</taxon>
        <taxon>Poales</taxon>
        <taxon>Poaceae</taxon>
        <taxon>PACMAD clade</taxon>
        <taxon>Panicoideae</taxon>
        <taxon>Andropogonodae</taxon>
        <taxon>Andropogoneae</taxon>
        <taxon>Tripsacinae</taxon>
        <taxon>Zea</taxon>
    </lineage>
</organism>
<dbReference type="EMBL" id="CM000782">
    <property type="protein sequence ID" value="AQK83167.1"/>
    <property type="molecule type" value="Genomic_DNA"/>
</dbReference>
<dbReference type="Pfam" id="PF13832">
    <property type="entry name" value="zf-HC5HC2H_2"/>
    <property type="match status" value="1"/>
</dbReference>
<feature type="compositionally biased region" description="Polar residues" evidence="1">
    <location>
        <begin position="131"/>
        <end position="156"/>
    </location>
</feature>
<name>A0A1D6LV35_MAIZE</name>
<gene>
    <name evidence="2" type="ORF">ZEAMMB73_Zm00001d037156</name>
</gene>
<dbReference type="InterPro" id="IPR013083">
    <property type="entry name" value="Znf_RING/FYVE/PHD"/>
</dbReference>
<accession>A0A1D6LV35</accession>
<feature type="region of interest" description="Disordered" evidence="1">
    <location>
        <begin position="105"/>
        <end position="156"/>
    </location>
</feature>